<keyword evidence="7" id="KW-0067">ATP-binding</keyword>
<dbReference type="PANTHER" id="PTHR24421">
    <property type="entry name" value="NITRATE/NITRITE SENSOR PROTEIN NARX-RELATED"/>
    <property type="match status" value="1"/>
</dbReference>
<dbReference type="GO" id="GO:0046983">
    <property type="term" value="F:protein dimerization activity"/>
    <property type="evidence" value="ECO:0007669"/>
    <property type="project" value="InterPro"/>
</dbReference>
<keyword evidence="4" id="KW-0808">Transferase</keyword>
<comment type="catalytic activity">
    <reaction evidence="1">
        <text>ATP + protein L-histidine = ADP + protein N-phospho-L-histidine.</text>
        <dbReference type="EC" id="2.7.13.3"/>
    </reaction>
</comment>
<gene>
    <name evidence="11" type="ordered locus">AMED_7233</name>
</gene>
<dbReference type="Gene3D" id="3.30.565.10">
    <property type="entry name" value="Histidine kinase-like ATPase, C-terminal domain"/>
    <property type="match status" value="1"/>
</dbReference>
<dbReference type="HOGENOM" id="CLU_000445_20_1_11"/>
<feature type="domain" description="Signal transduction histidine kinase subgroup 3 dimerisation and phosphoacceptor" evidence="10">
    <location>
        <begin position="176"/>
        <end position="239"/>
    </location>
</feature>
<dbReference type="PANTHER" id="PTHR24421:SF10">
    <property type="entry name" value="NITRATE_NITRITE SENSOR PROTEIN NARQ"/>
    <property type="match status" value="1"/>
</dbReference>
<name>A0A0H3DDE6_AMYMU</name>
<dbReference type="KEGG" id="amd:AMED_7233"/>
<dbReference type="eggNOG" id="COG4585">
    <property type="taxonomic scope" value="Bacteria"/>
</dbReference>
<dbReference type="Proteomes" id="UP000000328">
    <property type="component" value="Chromosome"/>
</dbReference>
<dbReference type="InterPro" id="IPR036890">
    <property type="entry name" value="HATPase_C_sf"/>
</dbReference>
<dbReference type="AlphaFoldDB" id="A0A0H3DDE6"/>
<keyword evidence="5" id="KW-0547">Nucleotide-binding</keyword>
<dbReference type="OrthoDB" id="227596at2"/>
<evidence type="ECO:0000256" key="9">
    <source>
        <dbReference type="SAM" id="Phobius"/>
    </source>
</evidence>
<dbReference type="PATRIC" id="fig|749927.5.peg.7521"/>
<evidence type="ECO:0000259" key="10">
    <source>
        <dbReference type="Pfam" id="PF07730"/>
    </source>
</evidence>
<keyword evidence="3" id="KW-0597">Phosphoprotein</keyword>
<evidence type="ECO:0000256" key="7">
    <source>
        <dbReference type="ARBA" id="ARBA00022840"/>
    </source>
</evidence>
<evidence type="ECO:0000313" key="12">
    <source>
        <dbReference type="Proteomes" id="UP000000328"/>
    </source>
</evidence>
<evidence type="ECO:0000256" key="3">
    <source>
        <dbReference type="ARBA" id="ARBA00022553"/>
    </source>
</evidence>
<dbReference type="Pfam" id="PF07730">
    <property type="entry name" value="HisKA_3"/>
    <property type="match status" value="1"/>
</dbReference>
<feature type="transmembrane region" description="Helical" evidence="9">
    <location>
        <begin position="97"/>
        <end position="120"/>
    </location>
</feature>
<evidence type="ECO:0000256" key="5">
    <source>
        <dbReference type="ARBA" id="ARBA00022741"/>
    </source>
</evidence>
<keyword evidence="6 11" id="KW-0418">Kinase</keyword>
<dbReference type="InterPro" id="IPR011712">
    <property type="entry name" value="Sig_transdc_His_kin_sub3_dim/P"/>
</dbReference>
<protein>
    <recommendedName>
        <fullName evidence="2">histidine kinase</fullName>
        <ecNumber evidence="2">2.7.13.3</ecNumber>
    </recommendedName>
</protein>
<evidence type="ECO:0000256" key="6">
    <source>
        <dbReference type="ARBA" id="ARBA00022777"/>
    </source>
</evidence>
<dbReference type="Gene3D" id="1.20.5.1930">
    <property type="match status" value="1"/>
</dbReference>
<accession>A0A0H3DDE6</accession>
<reference evidence="11 12" key="1">
    <citation type="journal article" date="2010" name="Cell Res.">
        <title>Complete genome sequence of the rifamycin SV-producing Amycolatopsis mediterranei U32 revealed its genetic characteristics in phylogeny and metabolism.</title>
        <authorList>
            <person name="Zhao W."/>
            <person name="Zhong Y."/>
            <person name="Yuan H."/>
            <person name="Wang J."/>
            <person name="Zheng H."/>
            <person name="Wang Y."/>
            <person name="Cen X."/>
            <person name="Xu F."/>
            <person name="Bai J."/>
            <person name="Han X."/>
            <person name="Lu G."/>
            <person name="Zhu Y."/>
            <person name="Shao Z."/>
            <person name="Yan H."/>
            <person name="Li C."/>
            <person name="Peng N."/>
            <person name="Zhang Z."/>
            <person name="Zhang Y."/>
            <person name="Lin W."/>
            <person name="Fan Y."/>
            <person name="Qin Z."/>
            <person name="Hu Y."/>
            <person name="Zhu B."/>
            <person name="Wang S."/>
            <person name="Ding X."/>
            <person name="Zhao G.P."/>
        </authorList>
    </citation>
    <scope>NUCLEOTIDE SEQUENCE [LARGE SCALE GENOMIC DNA]</scope>
    <source>
        <strain evidence="12">U-32</strain>
    </source>
</reference>
<dbReference type="CDD" id="cd16917">
    <property type="entry name" value="HATPase_UhpB-NarQ-NarX-like"/>
    <property type="match status" value="1"/>
</dbReference>
<evidence type="ECO:0000313" key="11">
    <source>
        <dbReference type="EMBL" id="ADJ48950.1"/>
    </source>
</evidence>
<keyword evidence="9" id="KW-1133">Transmembrane helix</keyword>
<sequence>MVLRRPRVFEAAALVAIGLGVIVDAVSSVTHALPHPLVRYAALVLVCLGVTASRRYPWPGLATTLAGPLLAALLGADPLPTWTFTIFATFVVTLRGVPALPAGLVTGVADYAAIAIHAAAGGWDDIGSIAVAFALAAAATGSAIRGHHRYWDELRKRTQDAVATREAEAERRVAEERVRIARDLHDVLGHEVALVSMHLGAAEVHLPEGAQAARADLAAARAGVQAVLRETQQVLAALRVSGDDPGTAPAADYGRITELVESARAAGLDVDAAVDTAPAGLPHTVGTAAYRIVQEALTNAQRHGDGTVSLRVAAEPGAVTIEAVNVSAPREAPSRRGYGLVGMRERAASVGGRLEVREEGQLFWIRAVLDLGAEGVR</sequence>
<keyword evidence="9" id="KW-0812">Transmembrane</keyword>
<evidence type="ECO:0000256" key="1">
    <source>
        <dbReference type="ARBA" id="ARBA00000085"/>
    </source>
</evidence>
<dbReference type="GO" id="GO:0016020">
    <property type="term" value="C:membrane"/>
    <property type="evidence" value="ECO:0007669"/>
    <property type="project" value="InterPro"/>
</dbReference>
<keyword evidence="9" id="KW-0472">Membrane</keyword>
<dbReference type="SUPFAM" id="SSF55874">
    <property type="entry name" value="ATPase domain of HSP90 chaperone/DNA topoisomerase II/histidine kinase"/>
    <property type="match status" value="1"/>
</dbReference>
<dbReference type="GO" id="GO:0000155">
    <property type="term" value="F:phosphorelay sensor kinase activity"/>
    <property type="evidence" value="ECO:0007669"/>
    <property type="project" value="InterPro"/>
</dbReference>
<evidence type="ECO:0000256" key="8">
    <source>
        <dbReference type="ARBA" id="ARBA00023012"/>
    </source>
</evidence>
<organism evidence="11 12">
    <name type="scientific">Amycolatopsis mediterranei (strain U-32)</name>
    <dbReference type="NCBI Taxonomy" id="749927"/>
    <lineage>
        <taxon>Bacteria</taxon>
        <taxon>Bacillati</taxon>
        <taxon>Actinomycetota</taxon>
        <taxon>Actinomycetes</taxon>
        <taxon>Pseudonocardiales</taxon>
        <taxon>Pseudonocardiaceae</taxon>
        <taxon>Amycolatopsis</taxon>
    </lineage>
</organism>
<evidence type="ECO:0000256" key="2">
    <source>
        <dbReference type="ARBA" id="ARBA00012438"/>
    </source>
</evidence>
<dbReference type="EMBL" id="CP002000">
    <property type="protein sequence ID" value="ADJ48950.1"/>
    <property type="molecule type" value="Genomic_DNA"/>
</dbReference>
<dbReference type="InterPro" id="IPR050482">
    <property type="entry name" value="Sensor_HK_TwoCompSys"/>
</dbReference>
<feature type="transmembrane region" description="Helical" evidence="9">
    <location>
        <begin position="126"/>
        <end position="147"/>
    </location>
</feature>
<proteinExistence type="predicted"/>
<keyword evidence="8" id="KW-0902">Two-component regulatory system</keyword>
<dbReference type="GO" id="GO:0005524">
    <property type="term" value="F:ATP binding"/>
    <property type="evidence" value="ECO:0007669"/>
    <property type="project" value="UniProtKB-KW"/>
</dbReference>
<dbReference type="EC" id="2.7.13.3" evidence="2"/>
<evidence type="ECO:0000256" key="4">
    <source>
        <dbReference type="ARBA" id="ARBA00022679"/>
    </source>
</evidence>